<evidence type="ECO:0000313" key="2">
    <source>
        <dbReference type="EMBL" id="RAL11834.1"/>
    </source>
</evidence>
<organism evidence="2 3">
    <name type="scientific">Aspergillus homomorphus (strain CBS 101889)</name>
    <dbReference type="NCBI Taxonomy" id="1450537"/>
    <lineage>
        <taxon>Eukaryota</taxon>
        <taxon>Fungi</taxon>
        <taxon>Dikarya</taxon>
        <taxon>Ascomycota</taxon>
        <taxon>Pezizomycotina</taxon>
        <taxon>Eurotiomycetes</taxon>
        <taxon>Eurotiomycetidae</taxon>
        <taxon>Eurotiales</taxon>
        <taxon>Aspergillaceae</taxon>
        <taxon>Aspergillus</taxon>
        <taxon>Aspergillus subgen. Circumdati</taxon>
    </lineage>
</organism>
<dbReference type="EMBL" id="KZ824286">
    <property type="protein sequence ID" value="RAL11834.1"/>
    <property type="molecule type" value="Genomic_DNA"/>
</dbReference>
<keyword evidence="3" id="KW-1185">Reference proteome</keyword>
<dbReference type="AlphaFoldDB" id="A0A395HZY3"/>
<feature type="region of interest" description="Disordered" evidence="1">
    <location>
        <begin position="98"/>
        <end position="118"/>
    </location>
</feature>
<gene>
    <name evidence="2" type="ORF">BO97DRAFT_405878</name>
</gene>
<proteinExistence type="predicted"/>
<accession>A0A395HZY3</accession>
<name>A0A395HZY3_ASPHC</name>
<dbReference type="OrthoDB" id="3520229at2759"/>
<reference evidence="2 3" key="1">
    <citation type="submission" date="2018-02" db="EMBL/GenBank/DDBJ databases">
        <title>The genomes of Aspergillus section Nigri reveals drivers in fungal speciation.</title>
        <authorList>
            <consortium name="DOE Joint Genome Institute"/>
            <person name="Vesth T.C."/>
            <person name="Nybo J."/>
            <person name="Theobald S."/>
            <person name="Brandl J."/>
            <person name="Frisvad J.C."/>
            <person name="Nielsen K.F."/>
            <person name="Lyhne E.K."/>
            <person name="Kogle M.E."/>
            <person name="Kuo A."/>
            <person name="Riley R."/>
            <person name="Clum A."/>
            <person name="Nolan M."/>
            <person name="Lipzen A."/>
            <person name="Salamov A."/>
            <person name="Henrissat B."/>
            <person name="Wiebenga A."/>
            <person name="De vries R.P."/>
            <person name="Grigoriev I.V."/>
            <person name="Mortensen U.H."/>
            <person name="Andersen M.R."/>
            <person name="Baker S.E."/>
        </authorList>
    </citation>
    <scope>NUCLEOTIDE SEQUENCE [LARGE SCALE GENOMIC DNA]</scope>
    <source>
        <strain evidence="2 3">CBS 101889</strain>
    </source>
</reference>
<evidence type="ECO:0000313" key="3">
    <source>
        <dbReference type="Proteomes" id="UP000248961"/>
    </source>
</evidence>
<protein>
    <submittedName>
        <fullName evidence="2">Uncharacterized protein</fullName>
    </submittedName>
</protein>
<sequence length="153" mass="15083">MSTTTATAAAAATCTGSIYVLPIQDAACALPNTGNFSSIMDKCCTPASVTKYNNDCGLYCLAQGQTVKELLGCLQDNGAVTQAFCSANLNASATASASTSSATGKDSKTGTATGSAASASSTEKGAGVVEKKVSLGGWVVLGMMVVYGVGLGL</sequence>
<dbReference type="RefSeq" id="XP_025550988.1">
    <property type="nucleotide sequence ID" value="XM_025695294.1"/>
</dbReference>
<dbReference type="GeneID" id="37199583"/>
<dbReference type="VEuPathDB" id="FungiDB:BO97DRAFT_405878"/>
<evidence type="ECO:0000256" key="1">
    <source>
        <dbReference type="SAM" id="MobiDB-lite"/>
    </source>
</evidence>
<dbReference type="STRING" id="1450537.A0A395HZY3"/>
<dbReference type="Proteomes" id="UP000248961">
    <property type="component" value="Unassembled WGS sequence"/>
</dbReference>